<dbReference type="SUPFAM" id="SSF56349">
    <property type="entry name" value="DNA breaking-rejoining enzymes"/>
    <property type="match status" value="1"/>
</dbReference>
<keyword evidence="1" id="KW-0233">DNA recombination</keyword>
<dbReference type="Proteomes" id="UP000001935">
    <property type="component" value="Chromosome"/>
</dbReference>
<dbReference type="PROSITE" id="PS51898">
    <property type="entry name" value="TYR_RECOMBINASE"/>
    <property type="match status" value="1"/>
</dbReference>
<dbReference type="GO" id="GO:0006310">
    <property type="term" value="P:DNA recombination"/>
    <property type="evidence" value="ECO:0007669"/>
    <property type="project" value="UniProtKB-KW"/>
</dbReference>
<evidence type="ECO:0000313" key="5">
    <source>
        <dbReference type="Proteomes" id="UP000001935"/>
    </source>
</evidence>
<dbReference type="AlphaFoldDB" id="Q2IIX8"/>
<organism evidence="4 5">
    <name type="scientific">Anaeromyxobacter dehalogenans (strain 2CP-C)</name>
    <dbReference type="NCBI Taxonomy" id="290397"/>
    <lineage>
        <taxon>Bacteria</taxon>
        <taxon>Pseudomonadati</taxon>
        <taxon>Myxococcota</taxon>
        <taxon>Myxococcia</taxon>
        <taxon>Myxococcales</taxon>
        <taxon>Cystobacterineae</taxon>
        <taxon>Anaeromyxobacteraceae</taxon>
        <taxon>Anaeromyxobacter</taxon>
    </lineage>
</organism>
<gene>
    <name evidence="4" type="ordered locus">Adeh_1835</name>
</gene>
<name>Q2IIX8_ANADE</name>
<dbReference type="InterPro" id="IPR011010">
    <property type="entry name" value="DNA_brk_join_enz"/>
</dbReference>
<reference evidence="4" key="1">
    <citation type="submission" date="2006-01" db="EMBL/GenBank/DDBJ databases">
        <title>Complete sequence of Anaeromyxobacter dehalogenans 2CP-C.</title>
        <authorList>
            <consortium name="US DOE Joint Genome Institute"/>
            <person name="Copeland A."/>
            <person name="Lucas S."/>
            <person name="Lapidus A."/>
            <person name="Barry K."/>
            <person name="Detter J.C."/>
            <person name="Glavina T."/>
            <person name="Hammon N."/>
            <person name="Israni S."/>
            <person name="Pitluck S."/>
            <person name="Brettin T."/>
            <person name="Bruce D."/>
            <person name="Han C."/>
            <person name="Tapia R."/>
            <person name="Gilna P."/>
            <person name="Kiss H."/>
            <person name="Schmutz J."/>
            <person name="Larimer F."/>
            <person name="Land M."/>
            <person name="Kyrpides N."/>
            <person name="Anderson I."/>
            <person name="Sanford R.A."/>
            <person name="Ritalahti K.M."/>
            <person name="Thomas H.S."/>
            <person name="Kirby J.R."/>
            <person name="Zhulin I.B."/>
            <person name="Loeffler F.E."/>
            <person name="Richardson P."/>
        </authorList>
    </citation>
    <scope>NUCLEOTIDE SEQUENCE</scope>
    <source>
        <strain evidence="4">2CP-C</strain>
    </source>
</reference>
<feature type="compositionally biased region" description="Basic residues" evidence="2">
    <location>
        <begin position="214"/>
        <end position="225"/>
    </location>
</feature>
<dbReference type="HOGENOM" id="CLU_707216_0_0_7"/>
<sequence>MAPEQQAGRASHRGSWIGTWEGGRIWRGADGTTTFHIQRMVAGRRYSFGVATSHRAAIKQLERFESDPAGFQPGGTPRAAPLFLDNELVEEFVVWSAGERANTAQWVGKQKAILTWWMERLRGVDLRRASLRDHILPPLEGATSRRQRIAVLKALYSWLRKRRHLLTSADDCTLDLSAPAATPEQWRRLKTIPRDHIDLVIEYLRAEEQERRTKHEQRKQARRQTKSGTVLRVVSDNEEEKEPRDAPWSDVLTIQAGTGWHTTEVVRFAASGSIEPLPQAVVQDGVAGVLICPMHKSGEPIRTRVSAAVVDAAKRLLEHGAVSREWYDRAVRAACKSVKRPDGKVGIPVFTPGRLRHSVATWAIESGADPAAVAAFLGHKSARTTKRFYATHASVRKVPTLV</sequence>
<dbReference type="GO" id="GO:0015074">
    <property type="term" value="P:DNA integration"/>
    <property type="evidence" value="ECO:0007669"/>
    <property type="project" value="InterPro"/>
</dbReference>
<dbReference type="KEGG" id="ade:Adeh_1835"/>
<dbReference type="Gene3D" id="1.10.443.10">
    <property type="entry name" value="Intergrase catalytic core"/>
    <property type="match status" value="1"/>
</dbReference>
<evidence type="ECO:0000256" key="2">
    <source>
        <dbReference type="SAM" id="MobiDB-lite"/>
    </source>
</evidence>
<evidence type="ECO:0000313" key="4">
    <source>
        <dbReference type="EMBL" id="ABC81607.1"/>
    </source>
</evidence>
<accession>Q2IIX8</accession>
<dbReference type="EMBL" id="CP000251">
    <property type="protein sequence ID" value="ABC81607.1"/>
    <property type="molecule type" value="Genomic_DNA"/>
</dbReference>
<dbReference type="InterPro" id="IPR013762">
    <property type="entry name" value="Integrase-like_cat_sf"/>
</dbReference>
<dbReference type="OrthoDB" id="5513916at2"/>
<feature type="domain" description="Tyr recombinase" evidence="3">
    <location>
        <begin position="219"/>
        <end position="402"/>
    </location>
</feature>
<dbReference type="STRING" id="290397.Adeh_1835"/>
<feature type="region of interest" description="Disordered" evidence="2">
    <location>
        <begin position="210"/>
        <end position="246"/>
    </location>
</feature>
<dbReference type="Pfam" id="PF00589">
    <property type="entry name" value="Phage_integrase"/>
    <property type="match status" value="1"/>
</dbReference>
<protein>
    <submittedName>
        <fullName evidence="4">Phage integrase</fullName>
    </submittedName>
</protein>
<dbReference type="GO" id="GO:0003677">
    <property type="term" value="F:DNA binding"/>
    <property type="evidence" value="ECO:0007669"/>
    <property type="project" value="InterPro"/>
</dbReference>
<dbReference type="RefSeq" id="WP_011420890.1">
    <property type="nucleotide sequence ID" value="NC_007760.1"/>
</dbReference>
<dbReference type="eggNOG" id="COG0582">
    <property type="taxonomic scope" value="Bacteria"/>
</dbReference>
<evidence type="ECO:0000259" key="3">
    <source>
        <dbReference type="PROSITE" id="PS51898"/>
    </source>
</evidence>
<proteinExistence type="predicted"/>
<dbReference type="InterPro" id="IPR002104">
    <property type="entry name" value="Integrase_catalytic"/>
</dbReference>
<evidence type="ECO:0000256" key="1">
    <source>
        <dbReference type="ARBA" id="ARBA00023172"/>
    </source>
</evidence>